<organism evidence="3 4">
    <name type="scientific">Ascobolus immersus RN42</name>
    <dbReference type="NCBI Taxonomy" id="1160509"/>
    <lineage>
        <taxon>Eukaryota</taxon>
        <taxon>Fungi</taxon>
        <taxon>Dikarya</taxon>
        <taxon>Ascomycota</taxon>
        <taxon>Pezizomycotina</taxon>
        <taxon>Pezizomycetes</taxon>
        <taxon>Pezizales</taxon>
        <taxon>Ascobolaceae</taxon>
        <taxon>Ascobolus</taxon>
    </lineage>
</organism>
<feature type="region of interest" description="Disordered" evidence="1">
    <location>
        <begin position="204"/>
        <end position="223"/>
    </location>
</feature>
<protein>
    <recommendedName>
        <fullName evidence="2">DUF8035 domain-containing protein</fullName>
    </recommendedName>
</protein>
<evidence type="ECO:0000256" key="1">
    <source>
        <dbReference type="SAM" id="MobiDB-lite"/>
    </source>
</evidence>
<keyword evidence="4" id="KW-1185">Reference proteome</keyword>
<dbReference type="InterPro" id="IPR058348">
    <property type="entry name" value="DUF8035"/>
</dbReference>
<sequence length="338" mass="39509">MSGISTITAPVYGRDRDSVYGGAQSIINRETTTIRQNALVPRSHSPGPIQEPVIEHEHHHVHHHIDHGSVSSVMGRRQKEYYDDHSSVYERDSRRSSVTSLGGTHRHRRRHRHRDSEGITRQYTHTEVDVRDDLTSVSRNNVRRDYDEESSVSRSRRYDDNQSDWTLIDVPPGTRKITLEADERGFSGPDVSSATNMRMMGMNASESQTSITKSKGVRRSKGSSTELWTEVTKDLITRDAIEEMGYPYEETDSFYYIFEYLQKDQIDELIEITAEIRHERVRELEFKRRLEMSDVRDSRSSFGGNDDRMIERERIHDHVTEVVYADEHPRRRRGRYYH</sequence>
<dbReference type="Proteomes" id="UP000275078">
    <property type="component" value="Unassembled WGS sequence"/>
</dbReference>
<dbReference type="STRING" id="1160509.A0A3N4I937"/>
<evidence type="ECO:0000259" key="2">
    <source>
        <dbReference type="Pfam" id="PF26118"/>
    </source>
</evidence>
<name>A0A3N4I937_ASCIM</name>
<reference evidence="3 4" key="1">
    <citation type="journal article" date="2018" name="Nat. Ecol. Evol.">
        <title>Pezizomycetes genomes reveal the molecular basis of ectomycorrhizal truffle lifestyle.</title>
        <authorList>
            <person name="Murat C."/>
            <person name="Payen T."/>
            <person name="Noel B."/>
            <person name="Kuo A."/>
            <person name="Morin E."/>
            <person name="Chen J."/>
            <person name="Kohler A."/>
            <person name="Krizsan K."/>
            <person name="Balestrini R."/>
            <person name="Da Silva C."/>
            <person name="Montanini B."/>
            <person name="Hainaut M."/>
            <person name="Levati E."/>
            <person name="Barry K.W."/>
            <person name="Belfiori B."/>
            <person name="Cichocki N."/>
            <person name="Clum A."/>
            <person name="Dockter R.B."/>
            <person name="Fauchery L."/>
            <person name="Guy J."/>
            <person name="Iotti M."/>
            <person name="Le Tacon F."/>
            <person name="Lindquist E.A."/>
            <person name="Lipzen A."/>
            <person name="Malagnac F."/>
            <person name="Mello A."/>
            <person name="Molinier V."/>
            <person name="Miyauchi S."/>
            <person name="Poulain J."/>
            <person name="Riccioni C."/>
            <person name="Rubini A."/>
            <person name="Sitrit Y."/>
            <person name="Splivallo R."/>
            <person name="Traeger S."/>
            <person name="Wang M."/>
            <person name="Zifcakova L."/>
            <person name="Wipf D."/>
            <person name="Zambonelli A."/>
            <person name="Paolocci F."/>
            <person name="Nowrousian M."/>
            <person name="Ottonello S."/>
            <person name="Baldrian P."/>
            <person name="Spatafora J.W."/>
            <person name="Henrissat B."/>
            <person name="Nagy L.G."/>
            <person name="Aury J.M."/>
            <person name="Wincker P."/>
            <person name="Grigoriev I.V."/>
            <person name="Bonfante P."/>
            <person name="Martin F.M."/>
        </authorList>
    </citation>
    <scope>NUCLEOTIDE SEQUENCE [LARGE SCALE GENOMIC DNA]</scope>
    <source>
        <strain evidence="3 4">RN42</strain>
    </source>
</reference>
<feature type="region of interest" description="Disordered" evidence="1">
    <location>
        <begin position="83"/>
        <end position="166"/>
    </location>
</feature>
<dbReference type="Pfam" id="PF26118">
    <property type="entry name" value="DUF8035"/>
    <property type="match status" value="1"/>
</dbReference>
<accession>A0A3N4I937</accession>
<feature type="domain" description="DUF8035" evidence="2">
    <location>
        <begin position="227"/>
        <end position="278"/>
    </location>
</feature>
<dbReference type="AlphaFoldDB" id="A0A3N4I937"/>
<feature type="compositionally biased region" description="Basic and acidic residues" evidence="1">
    <location>
        <begin position="83"/>
        <end position="95"/>
    </location>
</feature>
<proteinExistence type="predicted"/>
<feature type="compositionally biased region" description="Basic and acidic residues" evidence="1">
    <location>
        <begin position="114"/>
        <end position="134"/>
    </location>
</feature>
<evidence type="ECO:0000313" key="4">
    <source>
        <dbReference type="Proteomes" id="UP000275078"/>
    </source>
</evidence>
<gene>
    <name evidence="3" type="ORF">BJ508DRAFT_306125</name>
</gene>
<evidence type="ECO:0000313" key="3">
    <source>
        <dbReference type="EMBL" id="RPA81976.1"/>
    </source>
</evidence>
<dbReference type="OrthoDB" id="5410752at2759"/>
<dbReference type="EMBL" id="ML119675">
    <property type="protein sequence ID" value="RPA81976.1"/>
    <property type="molecule type" value="Genomic_DNA"/>
</dbReference>
<feature type="compositionally biased region" description="Basic residues" evidence="1">
    <location>
        <begin position="104"/>
        <end position="113"/>
    </location>
</feature>